<dbReference type="Gene3D" id="1.20.1270.10">
    <property type="match status" value="1"/>
</dbReference>
<evidence type="ECO:0000256" key="6">
    <source>
        <dbReference type="ARBA" id="ARBA00023128"/>
    </source>
</evidence>
<organism evidence="13 14">
    <name type="scientific">Eremothecium cymbalariae (strain CBS 270.75 / DBVPG 7215 / KCTC 17166 / NRRL Y-17582)</name>
    <name type="common">Yeast</name>
    <dbReference type="NCBI Taxonomy" id="931890"/>
    <lineage>
        <taxon>Eukaryota</taxon>
        <taxon>Fungi</taxon>
        <taxon>Dikarya</taxon>
        <taxon>Ascomycota</taxon>
        <taxon>Saccharomycotina</taxon>
        <taxon>Saccharomycetes</taxon>
        <taxon>Saccharomycetales</taxon>
        <taxon>Saccharomycetaceae</taxon>
        <taxon>Eremothecium</taxon>
    </lineage>
</organism>
<keyword evidence="4 11" id="KW-0067">ATP-binding</keyword>
<feature type="coiled-coil region" evidence="12">
    <location>
        <begin position="554"/>
        <end position="588"/>
    </location>
</feature>
<dbReference type="EMBL" id="CP002499">
    <property type="protein sequence ID" value="AET39048.1"/>
    <property type="molecule type" value="Genomic_DNA"/>
</dbReference>
<comment type="similarity">
    <text evidence="2 11">Belongs to the heat shock protein 70 family.</text>
</comment>
<dbReference type="CDD" id="cd11734">
    <property type="entry name" value="ASKHA_NBD_HSP70_Ssc1_3"/>
    <property type="match status" value="1"/>
</dbReference>
<dbReference type="HAMAP" id="MF_00332">
    <property type="entry name" value="DnaK"/>
    <property type="match status" value="1"/>
</dbReference>
<dbReference type="GO" id="GO:0051082">
    <property type="term" value="F:unfolded protein binding"/>
    <property type="evidence" value="ECO:0007669"/>
    <property type="project" value="InterPro"/>
</dbReference>
<dbReference type="Gene3D" id="3.90.640.10">
    <property type="entry name" value="Actin, Chain A, domain 4"/>
    <property type="match status" value="1"/>
</dbReference>
<dbReference type="GO" id="GO:0140662">
    <property type="term" value="F:ATP-dependent protein folding chaperone"/>
    <property type="evidence" value="ECO:0007669"/>
    <property type="project" value="InterPro"/>
</dbReference>
<evidence type="ECO:0000256" key="11">
    <source>
        <dbReference type="RuleBase" id="RU003322"/>
    </source>
</evidence>
<dbReference type="GO" id="GO:0001405">
    <property type="term" value="C:PAM complex, Tim23 associated import motor"/>
    <property type="evidence" value="ECO:0007669"/>
    <property type="project" value="EnsemblFungi"/>
</dbReference>
<dbReference type="GO" id="GO:0043335">
    <property type="term" value="P:protein unfolding"/>
    <property type="evidence" value="ECO:0007669"/>
    <property type="project" value="EnsemblFungi"/>
</dbReference>
<evidence type="ECO:0000256" key="10">
    <source>
        <dbReference type="ARBA" id="ARBA00070638"/>
    </source>
</evidence>
<dbReference type="Gene3D" id="3.30.420.40">
    <property type="match status" value="2"/>
</dbReference>
<keyword evidence="12" id="KW-0175">Coiled coil</keyword>
<reference evidence="14" key="1">
    <citation type="journal article" date="2012" name="G3 (Bethesda)">
        <title>Pichia sorbitophila, an interspecies yeast hybrid reveals early steps of genome resolution following polyploidization.</title>
        <authorList>
            <person name="Leh Louis V."/>
            <person name="Despons L."/>
            <person name="Friedrich A."/>
            <person name="Martin T."/>
            <person name="Durrens P."/>
            <person name="Casaregola S."/>
            <person name="Neuveglise C."/>
            <person name="Fairhead C."/>
            <person name="Marck C."/>
            <person name="Cruz J.A."/>
            <person name="Straub M.L."/>
            <person name="Kugler V."/>
            <person name="Sacerdot C."/>
            <person name="Uzunov Z."/>
            <person name="Thierry A."/>
            <person name="Weiss S."/>
            <person name="Bleykasten C."/>
            <person name="De Montigny J."/>
            <person name="Jacques N."/>
            <person name="Jung P."/>
            <person name="Lemaire M."/>
            <person name="Mallet S."/>
            <person name="Morel G."/>
            <person name="Richard G.F."/>
            <person name="Sarkar A."/>
            <person name="Savel G."/>
            <person name="Schacherer J."/>
            <person name="Seret M.L."/>
            <person name="Talla E."/>
            <person name="Samson G."/>
            <person name="Jubin C."/>
            <person name="Poulain J."/>
            <person name="Vacherie B."/>
            <person name="Barbe V."/>
            <person name="Pelletier E."/>
            <person name="Sherman D.J."/>
            <person name="Westhof E."/>
            <person name="Weissenbach J."/>
            <person name="Baret P.V."/>
            <person name="Wincker P."/>
            <person name="Gaillardin C."/>
            <person name="Dujon B."/>
            <person name="Souciet J.L."/>
        </authorList>
    </citation>
    <scope>NUCLEOTIDE SEQUENCE [LARGE SCALE GENOMIC DNA]</scope>
    <source>
        <strain evidence="14">CBS 270.75 / DBVPG 7215 / KCTC 17166 / NRRL Y-17582</strain>
    </source>
</reference>
<dbReference type="KEGG" id="erc:Ecym_3578"/>
<keyword evidence="5" id="KW-0809">Transit peptide</keyword>
<dbReference type="PANTHER" id="PTHR19375">
    <property type="entry name" value="HEAT SHOCK PROTEIN 70KDA"/>
    <property type="match status" value="1"/>
</dbReference>
<dbReference type="InterPro" id="IPR029048">
    <property type="entry name" value="HSP70_C_sf"/>
</dbReference>
<evidence type="ECO:0000256" key="8">
    <source>
        <dbReference type="ARBA" id="ARBA00048056"/>
    </source>
</evidence>
<dbReference type="SUPFAM" id="SSF100920">
    <property type="entry name" value="Heat shock protein 70kD (HSP70), peptide-binding domain"/>
    <property type="match status" value="1"/>
</dbReference>
<dbReference type="GO" id="GO:0032042">
    <property type="term" value="P:mitochondrial DNA metabolic process"/>
    <property type="evidence" value="ECO:0007669"/>
    <property type="project" value="EnsemblFungi"/>
</dbReference>
<accession>G8JQR4</accession>
<name>G8JQR4_ERECY</name>
<dbReference type="GO" id="GO:0030150">
    <property type="term" value="P:protein import into mitochondrial matrix"/>
    <property type="evidence" value="ECO:0007669"/>
    <property type="project" value="EnsemblFungi"/>
</dbReference>
<dbReference type="GO" id="GO:0000018">
    <property type="term" value="P:regulation of DNA recombination"/>
    <property type="evidence" value="ECO:0007669"/>
    <property type="project" value="EnsemblFungi"/>
</dbReference>
<proteinExistence type="inferred from homology"/>
<dbReference type="NCBIfam" id="NF001413">
    <property type="entry name" value="PRK00290.1"/>
    <property type="match status" value="1"/>
</dbReference>
<dbReference type="GO" id="GO:0016887">
    <property type="term" value="F:ATP hydrolysis activity"/>
    <property type="evidence" value="ECO:0007669"/>
    <property type="project" value="EnsemblFungi"/>
</dbReference>
<dbReference type="InterPro" id="IPR013126">
    <property type="entry name" value="Hsp_70_fam"/>
</dbReference>
<dbReference type="FunCoup" id="G8JQR4">
    <property type="interactions" value="1630"/>
</dbReference>
<dbReference type="GO" id="GO:0033615">
    <property type="term" value="P:mitochondrial proton-transporting ATP synthase complex assembly"/>
    <property type="evidence" value="ECO:0007669"/>
    <property type="project" value="EnsemblFungi"/>
</dbReference>
<dbReference type="Proteomes" id="UP000006790">
    <property type="component" value="Chromosome 3"/>
</dbReference>
<dbReference type="FunFam" id="1.20.1270.10:FF:000007">
    <property type="entry name" value="Heat shock protein, mitochondrial"/>
    <property type="match status" value="1"/>
</dbReference>
<keyword evidence="14" id="KW-1185">Reference proteome</keyword>
<evidence type="ECO:0000313" key="13">
    <source>
        <dbReference type="EMBL" id="AET39048.1"/>
    </source>
</evidence>
<dbReference type="SUPFAM" id="SSF53067">
    <property type="entry name" value="Actin-like ATPase domain"/>
    <property type="match status" value="2"/>
</dbReference>
<dbReference type="GO" id="GO:0005524">
    <property type="term" value="F:ATP binding"/>
    <property type="evidence" value="ECO:0007669"/>
    <property type="project" value="UniProtKB-KW"/>
</dbReference>
<dbReference type="PROSITE" id="PS00297">
    <property type="entry name" value="HSP70_1"/>
    <property type="match status" value="1"/>
</dbReference>
<dbReference type="FunFam" id="3.30.420.40:FF:000020">
    <property type="entry name" value="Chaperone protein HscA homolog"/>
    <property type="match status" value="1"/>
</dbReference>
<evidence type="ECO:0000256" key="2">
    <source>
        <dbReference type="ARBA" id="ARBA00007381"/>
    </source>
</evidence>
<dbReference type="GO" id="GO:0042645">
    <property type="term" value="C:mitochondrial nucleoid"/>
    <property type="evidence" value="ECO:0007669"/>
    <property type="project" value="EnsemblFungi"/>
</dbReference>
<dbReference type="Gene3D" id="2.60.34.10">
    <property type="entry name" value="Substrate Binding Domain Of DNAk, Chain A, domain 1"/>
    <property type="match status" value="1"/>
</dbReference>
<dbReference type="AlphaFoldDB" id="G8JQR4"/>
<protein>
    <recommendedName>
        <fullName evidence="10">Iron-sulfur cluster biogenesis chaperone, mitochondrial</fullName>
    </recommendedName>
</protein>
<dbReference type="InterPro" id="IPR018181">
    <property type="entry name" value="Heat_shock_70_CS"/>
</dbReference>
<dbReference type="Pfam" id="PF00012">
    <property type="entry name" value="HSP70"/>
    <property type="match status" value="1"/>
</dbReference>
<dbReference type="SUPFAM" id="SSF100934">
    <property type="entry name" value="Heat shock protein 70kD (HSP70), C-terminal subdomain"/>
    <property type="match status" value="1"/>
</dbReference>
<evidence type="ECO:0000256" key="9">
    <source>
        <dbReference type="ARBA" id="ARBA00059314"/>
    </source>
</evidence>
<gene>
    <name evidence="13" type="ordered locus">Ecym_3578</name>
</gene>
<dbReference type="InterPro" id="IPR029047">
    <property type="entry name" value="HSP70_peptide-bd_sf"/>
</dbReference>
<dbReference type="HOGENOM" id="CLU_005965_2_1_1"/>
<dbReference type="PROSITE" id="PS01036">
    <property type="entry name" value="HSP70_3"/>
    <property type="match status" value="1"/>
</dbReference>
<dbReference type="PRINTS" id="PR00301">
    <property type="entry name" value="HEATSHOCK70"/>
</dbReference>
<dbReference type="GO" id="GO:0008566">
    <property type="term" value="F:mitochondrial protein-transporting ATPase activity"/>
    <property type="evidence" value="ECO:0007669"/>
    <property type="project" value="EnsemblFungi"/>
</dbReference>
<dbReference type="GO" id="GO:1905347">
    <property type="term" value="C:endodeoxyribonuclease complex"/>
    <property type="evidence" value="ECO:0007669"/>
    <property type="project" value="EnsemblFungi"/>
</dbReference>
<dbReference type="InterPro" id="IPR043129">
    <property type="entry name" value="ATPase_NBD"/>
</dbReference>
<comment type="subcellular location">
    <subcellularLocation>
        <location evidence="1">Mitochondrion matrix</location>
    </subcellularLocation>
</comment>
<evidence type="ECO:0000256" key="1">
    <source>
        <dbReference type="ARBA" id="ARBA00004305"/>
    </source>
</evidence>
<dbReference type="OrthoDB" id="2401965at2759"/>
<dbReference type="GO" id="GO:0030234">
    <property type="term" value="F:enzyme regulator activity"/>
    <property type="evidence" value="ECO:0007669"/>
    <property type="project" value="EnsemblFungi"/>
</dbReference>
<sequence length="640" mass="69443">MLSASKKVLRNPVRISARFQSKIQGPVIGIDLGTTNSAVALMEGKVPKIIENAEGARTTPSVVAFTKDGERLVGIPAKRQAVVNPENTLFATKRLIGRRYEDAEVQRDIKQVPYKIVKHSNGDAWLEARGQTYSPAQIGGFVLNKMKETAEAYMGKSIKNAVVTVPAYFNDSQRQATKDAGQIVGLNVVRVVNEPTAAALAYGLEKEASKVVAVFDLGGGTFDISILDIENGVFEVKSTNGDTHLGGEDFDIYLLREIVKQFKQESGIDLENDRMAIQRIREAAEKAKIELSSTISTEINLPFITADASGPKHINMKFSRAQFEQLTEPLVKKTIDPVKKALKDASLATSDISDVILVGGMSRMPKVVETVKQLFGREPSKAVNPDEAVAIGAAIQGAVMAGEVTDVLLLDVTPLSLGIETLGGVFTRLIPRNTTIPTKKSQIFSTAAAGQTSVEIRVFQGERELVRDNKLIGNFTLSGIPPAPKGVPQIEVAFDLDADGIINVSARDKASNKDASITVAGSSGLSESEIEQMVKDAETFKEQDESRRQAIETANRADQLANDTENSLKEFEEKIDKVEAQKVKDQITALKELVARVQAGEDVGAEDLKTKTEELQTSSMKLFEQLYKNGNASEGEQPKQ</sequence>
<evidence type="ECO:0000256" key="12">
    <source>
        <dbReference type="SAM" id="Coils"/>
    </source>
</evidence>
<comment type="function">
    <text evidence="9">Required for the assembly of iron-sulfur (Fe/S) clusters in mitochondria. Assisted by the DnaJ-like co-chaperone jac1 and the nucleotide exchange factor mge1, it mediates ATP-dependent Fe-S cluster transfer from the scaffold proteins isu1/isu2 to grx5.</text>
</comment>
<dbReference type="STRING" id="931890.G8JQR4"/>
<dbReference type="RefSeq" id="XP_003645865.1">
    <property type="nucleotide sequence ID" value="XM_003645817.1"/>
</dbReference>
<dbReference type="eggNOG" id="KOG0102">
    <property type="taxonomic scope" value="Eukaryota"/>
</dbReference>
<evidence type="ECO:0000256" key="7">
    <source>
        <dbReference type="ARBA" id="ARBA00023186"/>
    </source>
</evidence>
<evidence type="ECO:0000256" key="3">
    <source>
        <dbReference type="ARBA" id="ARBA00022741"/>
    </source>
</evidence>
<dbReference type="GeneID" id="11469164"/>
<evidence type="ECO:0000256" key="5">
    <source>
        <dbReference type="ARBA" id="ARBA00022946"/>
    </source>
</evidence>
<comment type="catalytic activity">
    <reaction evidence="8">
        <text>ATP + H2O = ADP + phosphate + H(+)</text>
        <dbReference type="Rhea" id="RHEA:13065"/>
        <dbReference type="ChEBI" id="CHEBI:15377"/>
        <dbReference type="ChEBI" id="CHEBI:15378"/>
        <dbReference type="ChEBI" id="CHEBI:30616"/>
        <dbReference type="ChEBI" id="CHEBI:43474"/>
        <dbReference type="ChEBI" id="CHEBI:456216"/>
        <dbReference type="EC" id="3.6.4.10"/>
    </reaction>
</comment>
<dbReference type="FunFam" id="2.60.34.10:FF:000014">
    <property type="entry name" value="Chaperone protein DnaK HSP70"/>
    <property type="match status" value="1"/>
</dbReference>
<dbReference type="NCBIfam" id="TIGR02350">
    <property type="entry name" value="prok_dnaK"/>
    <property type="match status" value="1"/>
</dbReference>
<dbReference type="GO" id="GO:0042026">
    <property type="term" value="P:protein refolding"/>
    <property type="evidence" value="ECO:0007669"/>
    <property type="project" value="EnsemblFungi"/>
</dbReference>
<dbReference type="FunFam" id="3.90.640.10:FF:000003">
    <property type="entry name" value="Molecular chaperone DnaK"/>
    <property type="match status" value="1"/>
</dbReference>
<dbReference type="OMA" id="MGTDWKI"/>
<dbReference type="FunFam" id="3.30.420.40:FF:000004">
    <property type="entry name" value="Molecular chaperone DnaK"/>
    <property type="match status" value="1"/>
</dbReference>
<dbReference type="PROSITE" id="PS00329">
    <property type="entry name" value="HSP70_2"/>
    <property type="match status" value="1"/>
</dbReference>
<evidence type="ECO:0000313" key="14">
    <source>
        <dbReference type="Proteomes" id="UP000006790"/>
    </source>
</evidence>
<keyword evidence="6" id="KW-0496">Mitochondrion</keyword>
<evidence type="ECO:0000256" key="4">
    <source>
        <dbReference type="ARBA" id="ARBA00022840"/>
    </source>
</evidence>
<keyword evidence="7" id="KW-0143">Chaperone</keyword>
<dbReference type="InterPro" id="IPR012725">
    <property type="entry name" value="Chaperone_DnaK"/>
</dbReference>
<dbReference type="InParanoid" id="G8JQR4"/>
<keyword evidence="3 11" id="KW-0547">Nucleotide-binding</keyword>